<evidence type="ECO:0000256" key="1">
    <source>
        <dbReference type="SAM" id="Coils"/>
    </source>
</evidence>
<evidence type="ECO:0000313" key="3">
    <source>
        <dbReference type="Proteomes" id="UP000308186"/>
    </source>
</evidence>
<feature type="coiled-coil region" evidence="1">
    <location>
        <begin position="9"/>
        <end position="46"/>
    </location>
</feature>
<comment type="caution">
    <text evidence="2">The sequence shown here is derived from an EMBL/GenBank/DDBJ whole genome shotgun (WGS) entry which is preliminary data.</text>
</comment>
<organism evidence="2 3">
    <name type="scientific">Streptococcus salivarius</name>
    <dbReference type="NCBI Taxonomy" id="1304"/>
    <lineage>
        <taxon>Bacteria</taxon>
        <taxon>Bacillati</taxon>
        <taxon>Bacillota</taxon>
        <taxon>Bacilli</taxon>
        <taxon>Lactobacillales</taxon>
        <taxon>Streptococcaceae</taxon>
        <taxon>Streptococcus</taxon>
    </lineage>
</organism>
<reference evidence="2 3" key="1">
    <citation type="submission" date="2019-06" db="EMBL/GenBank/DDBJ databases">
        <title>Genome Announcement To Ensure Probiotic Safety of Streptococcus salivarius UBSS01.</title>
        <authorList>
            <person name="Sulthana A."/>
            <person name="Lakshmi S.G."/>
            <person name="Madempudi R.S."/>
        </authorList>
    </citation>
    <scope>NUCLEOTIDE SEQUENCE [LARGE SCALE GENOMIC DNA]</scope>
    <source>
        <strain evidence="2 3">UBSS01</strain>
    </source>
</reference>
<dbReference type="AlphaFoldDB" id="A0AAX2UYX2"/>
<accession>A0AAX2UYX2</accession>
<name>A0AAX2UYX2_STRSL</name>
<keyword evidence="1" id="KW-0175">Coiled coil</keyword>
<evidence type="ECO:0000313" key="2">
    <source>
        <dbReference type="EMBL" id="TNF64788.1"/>
    </source>
</evidence>
<feature type="non-terminal residue" evidence="2">
    <location>
        <position position="1"/>
    </location>
</feature>
<sequence>HVQFPSEGIRRYEQVKDRLLHESQQLMQLKEQHQILQEKILATVDEQKVNEMAYLMQKEATWHQLMVKEQNLQDDLFLLEQEIEAQFRLLCVTEKEAQENLLNETVSLQQEQQFQLQLS</sequence>
<feature type="non-terminal residue" evidence="2">
    <location>
        <position position="119"/>
    </location>
</feature>
<dbReference type="Proteomes" id="UP000308186">
    <property type="component" value="Unassembled WGS sequence"/>
</dbReference>
<gene>
    <name evidence="2" type="ORF">FBF48_10815</name>
</gene>
<protein>
    <submittedName>
        <fullName evidence="2">Uncharacterized protein</fullName>
    </submittedName>
</protein>
<dbReference type="EMBL" id="VDCW01000095">
    <property type="protein sequence ID" value="TNF64788.1"/>
    <property type="molecule type" value="Genomic_DNA"/>
</dbReference>
<proteinExistence type="predicted"/>